<feature type="compositionally biased region" description="Basic and acidic residues" evidence="2">
    <location>
        <begin position="911"/>
        <end position="930"/>
    </location>
</feature>
<dbReference type="PANTHER" id="PTHR22996:SF0">
    <property type="entry name" value="RE60872P-RELATED"/>
    <property type="match status" value="1"/>
</dbReference>
<keyword evidence="1" id="KW-0863">Zinc-finger</keyword>
<protein>
    <submittedName>
        <fullName evidence="4">G5541 protein</fullName>
    </submittedName>
</protein>
<name>A0ABP1FZX8_9CHLO</name>
<keyword evidence="1" id="KW-0479">Metal-binding</keyword>
<comment type="caution">
    <text evidence="4">The sequence shown here is derived from an EMBL/GenBank/DDBJ whole genome shotgun (WGS) entry which is preliminary data.</text>
</comment>
<keyword evidence="1" id="KW-0862">Zinc</keyword>
<accession>A0ABP1FZX8</accession>
<dbReference type="EMBL" id="CAXHTA020000008">
    <property type="protein sequence ID" value="CAL5223082.1"/>
    <property type="molecule type" value="Genomic_DNA"/>
</dbReference>
<evidence type="ECO:0000256" key="2">
    <source>
        <dbReference type="SAM" id="MobiDB-lite"/>
    </source>
</evidence>
<feature type="domain" description="RING-type" evidence="3">
    <location>
        <begin position="1173"/>
        <end position="1212"/>
    </location>
</feature>
<dbReference type="InterPro" id="IPR045194">
    <property type="entry name" value="MGRN1/RNF157-like"/>
</dbReference>
<evidence type="ECO:0000259" key="3">
    <source>
        <dbReference type="PROSITE" id="PS50089"/>
    </source>
</evidence>
<dbReference type="SUPFAM" id="SSF57850">
    <property type="entry name" value="RING/U-box"/>
    <property type="match status" value="1"/>
</dbReference>
<feature type="compositionally biased region" description="Polar residues" evidence="2">
    <location>
        <begin position="1100"/>
        <end position="1112"/>
    </location>
</feature>
<sequence length="1223" mass="132015">MQEAPALALELTVQCPGVSNDSSIPTGADHAAPVSAEAGQERDKASSRRFTDPQQAVAAALMVVMKHAMEDGREAALAAKQTLVSNNPSTQPFLAMLPDDGPLPSVQHVEQQASEQLLDSLTKLAKQLDAALSQPLEVFSRSAQCTTHKTAMESLASKGRVYERQQRMHQLDQTMARHKRRLTSQGLVMECLQALEQMGVPGALVALTSTFMQTYRLLRDEEYWHEPATEHRADLDQLLPGVLDVLVEDPDADFSRACGLMRLVPSIRAALQAYENRATQPLATHPTAALLVYCIIRAEPRTDPPGTPLLQGSGQLIVATAAPNPHAMETPPERTQLSPNGMAVPMRTPGDPKSLVKAWCPTDVWPILEAVMDYMKLSDPDHMLEKLLNRKEESPKTALLELFEGNMEMLYCAIDPKNADMLDPGELTPSVRSAFQAISARVGPGNVERVYWLKVSMTTNGSANKIQQAGETSASRFWLLRALAQLANLRLYHAEDATNFAAEDALLPGISHKLLDVRDIQKLDCYKPEYPTKQLKSFRKAVHAVEEAVLRQDKAARSLGKSLSTHLTELAGRSRHGGRLWQEDVNYLIAILADRVGPEICKPAISQGPSGRARDASDIRSVIDSGFNILTPDGHATYGALQKVFPGFPAPNSVPEITKPEKEQAAKLVEQQIQVHKHIASLQKRPLRYHLEALWKQQRFEYRHGAGGEFREEVCRAALGITVDIAAAKKMHISMCVKAVLHGSSHASEERHFMVLLDKLASICAENADDSPQVDTISKALPGVWMCLFRLHTWPQGLDKGLKWLHQATKLISDITAQHARAALDKGIQIEEHIRKILAVPGFEDAEVELLVSYFQEVWAALTSKGAVSAPTGTTPANTSTSAEDLGSSALAEGPSAVAQEPGGPSTPQQDMHEAKKPNSGPDKKSLLKTEKKKAKKARQRAAKAQVAAQTAEAAGSESMVPGTAEGGSSAANMELPADVQPTEQAPGAGQISSEALSAAPDNPHSPKTPARSSEASASSRSSSVSPQPSLQLHVDMSHGQLDPYLPGPAAPAAQAAGPATEDEEPWQEVKASRRKPASQQAASKASMSKAPKQGRDAPNWQTSAASQSPSRDLQAAALHAEQTQPSQAPSNNAISAKASAAPQQALHSGLHCGASSSSQAAKEEDQDDENLCVVCWEELRAVIFYNCMHMVTCQGCAKDIMAAGGLCPMCRANIQSTIKTRF</sequence>
<feature type="compositionally biased region" description="Low complexity" evidence="2">
    <location>
        <begin position="1010"/>
        <end position="1030"/>
    </location>
</feature>
<dbReference type="InterPro" id="IPR001841">
    <property type="entry name" value="Znf_RING"/>
</dbReference>
<dbReference type="Pfam" id="PF13920">
    <property type="entry name" value="zf-C3HC4_3"/>
    <property type="match status" value="1"/>
</dbReference>
<feature type="compositionally biased region" description="Basic residues" evidence="2">
    <location>
        <begin position="931"/>
        <end position="942"/>
    </location>
</feature>
<feature type="compositionally biased region" description="Low complexity" evidence="2">
    <location>
        <begin position="943"/>
        <end position="955"/>
    </location>
</feature>
<feature type="compositionally biased region" description="Low complexity" evidence="2">
    <location>
        <begin position="1078"/>
        <end position="1092"/>
    </location>
</feature>
<feature type="region of interest" description="Disordered" evidence="2">
    <location>
        <begin position="16"/>
        <end position="52"/>
    </location>
</feature>
<evidence type="ECO:0000313" key="5">
    <source>
        <dbReference type="Proteomes" id="UP001497392"/>
    </source>
</evidence>
<feature type="region of interest" description="Disordered" evidence="2">
    <location>
        <begin position="867"/>
        <end position="1141"/>
    </location>
</feature>
<gene>
    <name evidence="4" type="primary">g5541</name>
    <name evidence="4" type="ORF">VP750_LOCUS4741</name>
</gene>
<feature type="compositionally biased region" description="Low complexity" evidence="2">
    <location>
        <begin position="1129"/>
        <end position="1141"/>
    </location>
</feature>
<reference evidence="4 5" key="1">
    <citation type="submission" date="2024-06" db="EMBL/GenBank/DDBJ databases">
        <authorList>
            <person name="Kraege A."/>
            <person name="Thomma B."/>
        </authorList>
    </citation>
    <scope>NUCLEOTIDE SEQUENCE [LARGE SCALE GENOMIC DNA]</scope>
</reference>
<feature type="compositionally biased region" description="Polar residues" evidence="2">
    <location>
        <begin position="871"/>
        <end position="883"/>
    </location>
</feature>
<evidence type="ECO:0000256" key="1">
    <source>
        <dbReference type="PROSITE-ProRule" id="PRU00175"/>
    </source>
</evidence>
<dbReference type="PROSITE" id="PS50089">
    <property type="entry name" value="ZF_RING_2"/>
    <property type="match status" value="1"/>
</dbReference>
<keyword evidence="5" id="KW-1185">Reference proteome</keyword>
<dbReference type="InterPro" id="IPR013083">
    <property type="entry name" value="Znf_RING/FYVE/PHD"/>
</dbReference>
<dbReference type="SMART" id="SM00184">
    <property type="entry name" value="RING"/>
    <property type="match status" value="1"/>
</dbReference>
<proteinExistence type="predicted"/>
<dbReference type="PANTHER" id="PTHR22996">
    <property type="entry name" value="MAHOGUNIN"/>
    <property type="match status" value="1"/>
</dbReference>
<feature type="compositionally biased region" description="Low complexity" evidence="2">
    <location>
        <begin position="1051"/>
        <end position="1060"/>
    </location>
</feature>
<organism evidence="4 5">
    <name type="scientific">Coccomyxa viridis</name>
    <dbReference type="NCBI Taxonomy" id="1274662"/>
    <lineage>
        <taxon>Eukaryota</taxon>
        <taxon>Viridiplantae</taxon>
        <taxon>Chlorophyta</taxon>
        <taxon>core chlorophytes</taxon>
        <taxon>Trebouxiophyceae</taxon>
        <taxon>Trebouxiophyceae incertae sedis</taxon>
        <taxon>Coccomyxaceae</taxon>
        <taxon>Coccomyxa</taxon>
    </lineage>
</organism>
<feature type="compositionally biased region" description="Basic and acidic residues" evidence="2">
    <location>
        <begin position="39"/>
        <end position="51"/>
    </location>
</feature>
<evidence type="ECO:0000313" key="4">
    <source>
        <dbReference type="EMBL" id="CAL5223082.1"/>
    </source>
</evidence>
<dbReference type="Gene3D" id="3.30.40.10">
    <property type="entry name" value="Zinc/RING finger domain, C3HC4 (zinc finger)"/>
    <property type="match status" value="1"/>
</dbReference>
<dbReference type="Proteomes" id="UP001497392">
    <property type="component" value="Unassembled WGS sequence"/>
</dbReference>